<feature type="domain" description="Tubulin-folding cofactor D C-terminal" evidence="4">
    <location>
        <begin position="907"/>
        <end position="1091"/>
    </location>
</feature>
<dbReference type="InterPro" id="IPR022577">
    <property type="entry name" value="TBCD_C"/>
</dbReference>
<dbReference type="InterPro" id="IPR033162">
    <property type="entry name" value="TBCD"/>
</dbReference>
<dbReference type="EMBL" id="MCOG01000083">
    <property type="protein sequence ID" value="ORY54682.1"/>
    <property type="molecule type" value="Genomic_DNA"/>
</dbReference>
<dbReference type="GO" id="GO:0007023">
    <property type="term" value="P:post-chaperonin tubulin folding pathway"/>
    <property type="evidence" value="ECO:0007669"/>
    <property type="project" value="InterPro"/>
</dbReference>
<dbReference type="SUPFAM" id="SSF48371">
    <property type="entry name" value="ARM repeat"/>
    <property type="match status" value="1"/>
</dbReference>
<evidence type="ECO:0000256" key="2">
    <source>
        <dbReference type="PROSITE-ProRule" id="PRU00103"/>
    </source>
</evidence>
<dbReference type="GO" id="GO:0048487">
    <property type="term" value="F:beta-tubulin binding"/>
    <property type="evidence" value="ECO:0007669"/>
    <property type="project" value="InterPro"/>
</dbReference>
<dbReference type="InterPro" id="IPR021133">
    <property type="entry name" value="HEAT_type_2"/>
</dbReference>
<dbReference type="GO" id="GO:0000226">
    <property type="term" value="P:microtubule cytoskeleton organization"/>
    <property type="evidence" value="ECO:0007669"/>
    <property type="project" value="TreeGrafter"/>
</dbReference>
<feature type="region of interest" description="Disordered" evidence="3">
    <location>
        <begin position="347"/>
        <end position="368"/>
    </location>
</feature>
<dbReference type="GO" id="GO:0007021">
    <property type="term" value="P:tubulin complex assembly"/>
    <property type="evidence" value="ECO:0007669"/>
    <property type="project" value="InterPro"/>
</dbReference>
<organism evidence="6 7">
    <name type="scientific">Neocallimastix californiae</name>
    <dbReference type="NCBI Taxonomy" id="1754190"/>
    <lineage>
        <taxon>Eukaryota</taxon>
        <taxon>Fungi</taxon>
        <taxon>Fungi incertae sedis</taxon>
        <taxon>Chytridiomycota</taxon>
        <taxon>Chytridiomycota incertae sedis</taxon>
        <taxon>Neocallimastigomycetes</taxon>
        <taxon>Neocallimastigales</taxon>
        <taxon>Neocallimastigaceae</taxon>
        <taxon>Neocallimastix</taxon>
    </lineage>
</organism>
<accession>A0A1Y2D5X7</accession>
<dbReference type="Pfam" id="PF25767">
    <property type="entry name" value="ARM_TBCD_2nd"/>
    <property type="match status" value="1"/>
</dbReference>
<comment type="caution">
    <text evidence="6">The sequence shown here is derived from an EMBL/GenBank/DDBJ whole genome shotgun (WGS) entry which is preliminary data.</text>
</comment>
<keyword evidence="1" id="KW-0143">Chaperone</keyword>
<dbReference type="Pfam" id="PF23579">
    <property type="entry name" value="ARM_TBCD"/>
    <property type="match status" value="1"/>
</dbReference>
<feature type="repeat" description="HEAT" evidence="2">
    <location>
        <begin position="377"/>
        <end position="414"/>
    </location>
</feature>
<dbReference type="GO" id="GO:0005096">
    <property type="term" value="F:GTPase activator activity"/>
    <property type="evidence" value="ECO:0007669"/>
    <property type="project" value="InterPro"/>
</dbReference>
<dbReference type="STRING" id="1754190.A0A1Y2D5X7"/>
<keyword evidence="7" id="KW-1185">Reference proteome</keyword>
<gene>
    <name evidence="6" type="ORF">LY90DRAFT_455799</name>
</gene>
<feature type="non-terminal residue" evidence="6">
    <location>
        <position position="1220"/>
    </location>
</feature>
<dbReference type="InterPro" id="IPR016024">
    <property type="entry name" value="ARM-type_fold"/>
</dbReference>
<dbReference type="InterPro" id="IPR011989">
    <property type="entry name" value="ARM-like"/>
</dbReference>
<evidence type="ECO:0000256" key="1">
    <source>
        <dbReference type="ARBA" id="ARBA00023186"/>
    </source>
</evidence>
<dbReference type="Proteomes" id="UP000193920">
    <property type="component" value="Unassembled WGS sequence"/>
</dbReference>
<evidence type="ECO:0000259" key="5">
    <source>
        <dbReference type="Pfam" id="PF25767"/>
    </source>
</evidence>
<evidence type="ECO:0000256" key="3">
    <source>
        <dbReference type="SAM" id="MobiDB-lite"/>
    </source>
</evidence>
<proteinExistence type="predicted"/>
<dbReference type="OrthoDB" id="10253476at2759"/>
<evidence type="ECO:0000313" key="7">
    <source>
        <dbReference type="Proteomes" id="UP000193920"/>
    </source>
</evidence>
<feature type="compositionally biased region" description="Acidic residues" evidence="3">
    <location>
        <begin position="356"/>
        <end position="368"/>
    </location>
</feature>
<name>A0A1Y2D5X7_9FUNG</name>
<dbReference type="PANTHER" id="PTHR12658:SF0">
    <property type="entry name" value="TUBULIN-SPECIFIC CHAPERONE D"/>
    <property type="match status" value="1"/>
</dbReference>
<feature type="domain" description="Tubulin-folding cofactor D ARM repeats" evidence="5">
    <location>
        <begin position="308"/>
        <end position="562"/>
    </location>
</feature>
<dbReference type="PROSITE" id="PS50077">
    <property type="entry name" value="HEAT_REPEAT"/>
    <property type="match status" value="1"/>
</dbReference>
<evidence type="ECO:0000259" key="4">
    <source>
        <dbReference type="Pfam" id="PF12612"/>
    </source>
</evidence>
<evidence type="ECO:0000313" key="6">
    <source>
        <dbReference type="EMBL" id="ORY54682.1"/>
    </source>
</evidence>
<dbReference type="AlphaFoldDB" id="A0A1Y2D5X7"/>
<dbReference type="Pfam" id="PF12612">
    <property type="entry name" value="TFCD_C"/>
    <property type="match status" value="1"/>
</dbReference>
<protein>
    <submittedName>
        <fullName evidence="6">ARM repeat-containing protein</fullName>
    </submittedName>
</protein>
<dbReference type="Gene3D" id="1.25.10.10">
    <property type="entry name" value="Leucine-rich Repeat Variant"/>
    <property type="match status" value="3"/>
</dbReference>
<dbReference type="PANTHER" id="PTHR12658">
    <property type="entry name" value="BETA-TUBULIN COFACTOR D"/>
    <property type="match status" value="1"/>
</dbReference>
<dbReference type="InterPro" id="IPR058033">
    <property type="entry name" value="ARM_TBCD_2nd"/>
</dbReference>
<reference evidence="6 7" key="1">
    <citation type="submission" date="2016-08" db="EMBL/GenBank/DDBJ databases">
        <title>A Parts List for Fungal Cellulosomes Revealed by Comparative Genomics.</title>
        <authorList>
            <consortium name="DOE Joint Genome Institute"/>
            <person name="Haitjema C.H."/>
            <person name="Gilmore S.P."/>
            <person name="Henske J.K."/>
            <person name="Solomon K.V."/>
            <person name="De Groot R."/>
            <person name="Kuo A."/>
            <person name="Mondo S.J."/>
            <person name="Salamov A.A."/>
            <person name="Labutti K."/>
            <person name="Zhao Z."/>
            <person name="Chiniquy J."/>
            <person name="Barry K."/>
            <person name="Brewer H.M."/>
            <person name="Purvine S.O."/>
            <person name="Wright A.T."/>
            <person name="Boxma B."/>
            <person name="Van Alen T."/>
            <person name="Hackstein J.H."/>
            <person name="Baker S.E."/>
            <person name="Grigoriev I.V."/>
            <person name="O'Malley M.A."/>
        </authorList>
    </citation>
    <scope>NUCLEOTIDE SEQUENCE [LARGE SCALE GENOMIC DNA]</scope>
    <source>
        <strain evidence="6 7">G1</strain>
    </source>
</reference>
<sequence>MEGETFGDSFKLFNGHAIEEDADSLKQVGSFFPLLNKTLELINQLINSYSIEKGNSYNNEEATVKTIISQLRMFILPYLEQPYLLDPYLEKLILPVIEKLRTDIRIIFQSDNQVELLKNYKNRNYLYQYLYLLTNVRGYKTILKFFSHEVSDLESTINFLILNINNSSYSSWETKYILLIWLSLIFMIPFDIKNVDSSEDNEESLINKIMRISKELMNSAGKEQEGAALLISRMLLRKDLHQTELPKYINWSIEQLNTTDNIFLRKGILISLCTIYKQGLRDYTLPLANDTLPIIHLFDDERFNNNSLLKKYLIKLAQRISLCFLKPKIAKWRYKRGNRFLNDEIISNNNNNNNNMEDEEEDDDDEEEEVPECLEEIIEILLNGLKDKATIVRWSSAKGIGRLTQRLSKDLAADIIECVINLFSENTLTTGNNKESIELVDISTVSDDTWHGACLALAELARRGLLLPNRLPIIIPWTIKALTFEQQKGSFSVGSNVRDAACYVCWSFARAYDPNIMKPYVNDMAKALVALSVFDRELNVRRASSAAFQENVGRQGLFPHGIDIITKADYFTVGNRNECFRTISCDIAKFEEYRYSMIKHLLSYSVVHWDQVIRELAAESLGTICKMDIPYTEANVIPKLVEVANSTELNERHGALMALGEVCYKCYNEISQTRDEWWTDEQLNKIIKPISDILPKYSTLYLTSFGSEIALQGICFFIRKLSEIKWPKDEIHRWEELLLLSLERKEIIIQDLAVEGIQQFYEKYPISEEQVKNFISKLSFAVDPVIRSGYSRGLSVLPHNILVNNNSEIFDGIAKICSYEENGTNNDVEARKYAIQAITNFSLNIDLTQEQFDKVMDLLFNGMKDYSIDNRGDIGSIVREQCMKSFKVIVPYGTSHNLIGVPKMYLRVINELLQQCVEKINRMRVVACKVLIKLIWKNDPKIPEGNIPCMDLLEKAFLSGDVDFKYISSNDLYERIIPLLIIPEFRTSILTGLIVSVGGLTESLVRDSSTPLLKFISELPKDNMTIVDFVESLLSIFVSYLDDDRVIIPLLTVLDLLFSSNSFEQLDDNEYFVKIFENIKFVIFKSKNVKKLVPAIKSFCGMLSQNISEQLRHNIMQRLLSYLVHPFPRIRKITAEQFYLALLNIENKKVSIDFNEEDLNDDGEEEDNFEFDDEDENLEKAKNILLQTDWNMSLNQIKPIRNSLYELLNITPPKTVKKVN</sequence>